<name>A0A081L6T9_9BACI</name>
<dbReference type="Gene3D" id="3.55.50.40">
    <property type="match status" value="1"/>
</dbReference>
<dbReference type="AlphaFoldDB" id="A0A081L6T9"/>
<dbReference type="Pfam" id="PF06605">
    <property type="entry name" value="Prophage_tail"/>
    <property type="match status" value="1"/>
</dbReference>
<dbReference type="OrthoDB" id="977752at2"/>
<dbReference type="Gene3D" id="2.60.120.260">
    <property type="entry name" value="Galactose-binding domain-like"/>
    <property type="match status" value="1"/>
</dbReference>
<keyword evidence="4" id="KW-1185">Reference proteome</keyword>
<evidence type="ECO:0000259" key="2">
    <source>
        <dbReference type="Pfam" id="PF18994"/>
    </source>
</evidence>
<gene>
    <name evidence="3" type="ORF">BA70_12745</name>
</gene>
<sequence length="633" mass="71310">MNQLFVQSKHDPTNKVPLEYVEPEVSDKLDGTKQLSFQCLQIPETELAFDMLVNDNILLIDEIEHKAQRYVIVEDEKKTENGVSFRNVTADHMYIVRLTFNQVDEEISGEIDIDTALKHALKGSGFSYTIMPDAKGLKAKLEGFGKKKSLELMNDLISAFVVELDVNNDHIYVYKEIKKRINYKLDTRANMNTISVKSSLSESYTRIKGYGKVKEEKDTASEETKGYDSKSAKWKINSDLNAMYAEDVGQTFSFTFKGTGFSVKLIKEKLGGKITFNIDKKTNKTFSTYKDTGKESHVVETVDVIRGLEDKEHTVVATFKGKDSKNPNTKKMKTGFRVSVPNGNFIGLYRTFKNDEKYMFPPVTYIHPDEKLFLVDGRPRVAETVYEDSISKKEDMEKLLKEKVDPYPKLTIELDFEKVYDPKLEAIEDNICKGAIVPVIADTAYGILFEGEVRVQEIKYNPLNLDMKPSVTLTNYRKDIIDYQLEQTVAMKKQRDLIKKEIAEMLEAQKSIASSTQNQLNNINTKVSQDLSLSYSSVTKTWSIDDSSIDGAEIDEIGNTIDIDIGFDIKPKSPRAGVDFDLSLKGITAGATVDTTNPSGMNIMLAKDGQRISPTAADLPNGAQINISFYLDS</sequence>
<reference evidence="3 4" key="1">
    <citation type="submission" date="2012-09" db="EMBL/GenBank/DDBJ databases">
        <title>Genome Sequence of Bacillus sp. DW5-4.</title>
        <authorList>
            <person name="Lai Q."/>
            <person name="Liu Y."/>
            <person name="Shao Z."/>
        </authorList>
    </citation>
    <scope>NUCLEOTIDE SEQUENCE [LARGE SCALE GENOMIC DNA]</scope>
    <source>
        <strain evidence="3 4">DW5-4</strain>
    </source>
</reference>
<organism evidence="3 4">
    <name type="scientific">Bacillus zhangzhouensis</name>
    <dbReference type="NCBI Taxonomy" id="1178540"/>
    <lineage>
        <taxon>Bacteria</taxon>
        <taxon>Bacillati</taxon>
        <taxon>Bacillota</taxon>
        <taxon>Bacilli</taxon>
        <taxon>Bacillales</taxon>
        <taxon>Bacillaceae</taxon>
        <taxon>Bacillus</taxon>
    </lineage>
</organism>
<dbReference type="Pfam" id="PF18994">
    <property type="entry name" value="Prophage_tailD1"/>
    <property type="match status" value="1"/>
</dbReference>
<dbReference type="InterPro" id="IPR044051">
    <property type="entry name" value="Prophage_tail_N"/>
</dbReference>
<dbReference type="Proteomes" id="UP000028091">
    <property type="component" value="Unassembled WGS sequence"/>
</dbReference>
<dbReference type="eggNOG" id="COG1705">
    <property type="taxonomic scope" value="Bacteria"/>
</dbReference>
<protein>
    <recommendedName>
        <fullName evidence="5">Autolysin</fullName>
    </recommendedName>
</protein>
<evidence type="ECO:0008006" key="5">
    <source>
        <dbReference type="Google" id="ProtNLM"/>
    </source>
</evidence>
<dbReference type="InterPro" id="IPR010572">
    <property type="entry name" value="Tail_dom"/>
</dbReference>
<dbReference type="EMBL" id="JOTP01000037">
    <property type="protein sequence ID" value="KEP24965.1"/>
    <property type="molecule type" value="Genomic_DNA"/>
</dbReference>
<proteinExistence type="predicted"/>
<feature type="domain" description="Prophage endopeptidase tail N-terminal" evidence="2">
    <location>
        <begin position="6"/>
        <end position="92"/>
    </location>
</feature>
<comment type="caution">
    <text evidence="3">The sequence shown here is derived from an EMBL/GenBank/DDBJ whole genome shotgun (WGS) entry which is preliminary data.</text>
</comment>
<dbReference type="RefSeq" id="WP_034324992.1">
    <property type="nucleotide sequence ID" value="NZ_JOTP01000037.1"/>
</dbReference>
<evidence type="ECO:0000259" key="1">
    <source>
        <dbReference type="Pfam" id="PF06605"/>
    </source>
</evidence>
<feature type="domain" description="Tail spike" evidence="1">
    <location>
        <begin position="96"/>
        <end position="485"/>
    </location>
</feature>
<dbReference type="Gene3D" id="6.20.110.10">
    <property type="match status" value="1"/>
</dbReference>
<evidence type="ECO:0000313" key="3">
    <source>
        <dbReference type="EMBL" id="KEP24965.1"/>
    </source>
</evidence>
<accession>A0A081L6T9</accession>
<evidence type="ECO:0000313" key="4">
    <source>
        <dbReference type="Proteomes" id="UP000028091"/>
    </source>
</evidence>